<dbReference type="RefSeq" id="WP_044181143.1">
    <property type="nucleotide sequence ID" value="NZ_JMCB01000001.1"/>
</dbReference>
<dbReference type="EMBL" id="JMCB01000001">
    <property type="protein sequence ID" value="KFE72151.1"/>
    <property type="molecule type" value="Genomic_DNA"/>
</dbReference>
<feature type="region of interest" description="Disordered" evidence="1">
    <location>
        <begin position="180"/>
        <end position="204"/>
    </location>
</feature>
<evidence type="ECO:0000313" key="2">
    <source>
        <dbReference type="EMBL" id="KFE72151.1"/>
    </source>
</evidence>
<dbReference type="InterPro" id="IPR019587">
    <property type="entry name" value="Polyketide_cyclase/dehydratase"/>
</dbReference>
<proteinExistence type="predicted"/>
<dbReference type="STRING" id="394096.DB31_0412"/>
<dbReference type="AlphaFoldDB" id="A0A085WWT8"/>
<evidence type="ECO:0000256" key="1">
    <source>
        <dbReference type="SAM" id="MobiDB-lite"/>
    </source>
</evidence>
<evidence type="ECO:0008006" key="4">
    <source>
        <dbReference type="Google" id="ProtNLM"/>
    </source>
</evidence>
<dbReference type="CDD" id="cd07818">
    <property type="entry name" value="SRPBCC_1"/>
    <property type="match status" value="1"/>
</dbReference>
<protein>
    <recommendedName>
        <fullName evidence="4">Polyketide cyclase/dehydrase</fullName>
    </recommendedName>
</protein>
<gene>
    <name evidence="2" type="ORF">DB31_0412</name>
</gene>
<dbReference type="InterPro" id="IPR023393">
    <property type="entry name" value="START-like_dom_sf"/>
</dbReference>
<dbReference type="SUPFAM" id="SSF55961">
    <property type="entry name" value="Bet v1-like"/>
    <property type="match status" value="1"/>
</dbReference>
<keyword evidence="3" id="KW-1185">Reference proteome</keyword>
<dbReference type="Pfam" id="PF10604">
    <property type="entry name" value="Polyketide_cyc2"/>
    <property type="match status" value="1"/>
</dbReference>
<name>A0A085WWT8_9BACT</name>
<dbReference type="Proteomes" id="UP000028725">
    <property type="component" value="Unassembled WGS sequence"/>
</dbReference>
<accession>A0A085WWT8</accession>
<comment type="caution">
    <text evidence="2">The sequence shown here is derived from an EMBL/GenBank/DDBJ whole genome shotgun (WGS) entry which is preliminary data.</text>
</comment>
<sequence length="204" mass="21840">MKRVVKIAGLGLAALVAVLVVVGFFLPRKWHVEQVVLVNAGPEHIYPLVSDLKEWPSWAAWNKDMDPEVKWEYGGPASGPGAWWSWNGPKMGRGKMTITKSEPGSGVWVDEMIETDKEVNAKGSLTWTTQGGGTQITWVDEGTLPPVIGGYFVGFIENMLANNFQTGLTKLKAAAEQRKGAAAAVQAEQEGTAVAAPVAAPATP</sequence>
<organism evidence="2 3">
    <name type="scientific">Hyalangium minutum</name>
    <dbReference type="NCBI Taxonomy" id="394096"/>
    <lineage>
        <taxon>Bacteria</taxon>
        <taxon>Pseudomonadati</taxon>
        <taxon>Myxococcota</taxon>
        <taxon>Myxococcia</taxon>
        <taxon>Myxococcales</taxon>
        <taxon>Cystobacterineae</taxon>
        <taxon>Archangiaceae</taxon>
        <taxon>Hyalangium</taxon>
    </lineage>
</organism>
<evidence type="ECO:0000313" key="3">
    <source>
        <dbReference type="Proteomes" id="UP000028725"/>
    </source>
</evidence>
<reference evidence="2 3" key="1">
    <citation type="submission" date="2014-04" db="EMBL/GenBank/DDBJ databases">
        <title>Genome assembly of Hyalangium minutum DSM 14724.</title>
        <authorList>
            <person name="Sharma G."/>
            <person name="Subramanian S."/>
        </authorList>
    </citation>
    <scope>NUCLEOTIDE SEQUENCE [LARGE SCALE GENOMIC DNA]</scope>
    <source>
        <strain evidence="2 3">DSM 14724</strain>
    </source>
</reference>
<dbReference type="Gene3D" id="3.30.530.20">
    <property type="match status" value="1"/>
</dbReference>